<organism evidence="1 2">
    <name type="scientific">Olea europaea subsp. europaea</name>
    <dbReference type="NCBI Taxonomy" id="158383"/>
    <lineage>
        <taxon>Eukaryota</taxon>
        <taxon>Viridiplantae</taxon>
        <taxon>Streptophyta</taxon>
        <taxon>Embryophyta</taxon>
        <taxon>Tracheophyta</taxon>
        <taxon>Spermatophyta</taxon>
        <taxon>Magnoliopsida</taxon>
        <taxon>eudicotyledons</taxon>
        <taxon>Gunneridae</taxon>
        <taxon>Pentapetalae</taxon>
        <taxon>asterids</taxon>
        <taxon>lamiids</taxon>
        <taxon>Lamiales</taxon>
        <taxon>Oleaceae</taxon>
        <taxon>Oleeae</taxon>
        <taxon>Olea</taxon>
    </lineage>
</organism>
<reference evidence="1 2" key="1">
    <citation type="submission" date="2019-12" db="EMBL/GenBank/DDBJ databases">
        <authorList>
            <person name="Alioto T."/>
            <person name="Alioto T."/>
            <person name="Gomez Garrido J."/>
        </authorList>
    </citation>
    <scope>NUCLEOTIDE SEQUENCE [LARGE SCALE GENOMIC DNA]</scope>
</reference>
<dbReference type="AlphaFoldDB" id="A0A8S0UFQ7"/>
<evidence type="ECO:0000313" key="1">
    <source>
        <dbReference type="EMBL" id="CAA3016502.1"/>
    </source>
</evidence>
<gene>
    <name evidence="1" type="ORF">OLEA9_A035004</name>
</gene>
<accession>A0A8S0UFQ7</accession>
<proteinExistence type="predicted"/>
<protein>
    <submittedName>
        <fullName evidence="1">Separase isoform X2</fullName>
    </submittedName>
</protein>
<evidence type="ECO:0000313" key="2">
    <source>
        <dbReference type="Proteomes" id="UP000594638"/>
    </source>
</evidence>
<dbReference type="Gramene" id="OE9A035004T1">
    <property type="protein sequence ID" value="OE9A035004C1"/>
    <property type="gene ID" value="OE9A035004"/>
</dbReference>
<name>A0A8S0UFQ7_OLEEU</name>
<comment type="caution">
    <text evidence="1">The sequence shown here is derived from an EMBL/GenBank/DDBJ whole genome shotgun (WGS) entry which is preliminary data.</text>
</comment>
<sequence length="128" mass="15021">MAILWKNRRLNHAFCSSHIHKMLTRNFYEYYGERFKSGNLEKTCMAELKIQVTGFNCMEDQIKQAALGLISSASEVDGSKFLASYLYYSLSESLVSIGKLIVWRESKLSRAMFKQTKNKYMWFVLRKH</sequence>
<dbReference type="EMBL" id="CACTIH010007623">
    <property type="protein sequence ID" value="CAA3016502.1"/>
    <property type="molecule type" value="Genomic_DNA"/>
</dbReference>
<keyword evidence="2" id="KW-1185">Reference proteome</keyword>
<dbReference type="Proteomes" id="UP000594638">
    <property type="component" value="Unassembled WGS sequence"/>
</dbReference>
<dbReference type="OrthoDB" id="924617at2759"/>